<keyword evidence="3" id="KW-1185">Reference proteome</keyword>
<protein>
    <submittedName>
        <fullName evidence="2">Uncharacterized protein</fullName>
    </submittedName>
</protein>
<gene>
    <name evidence="2" type="ORF">B0T20DRAFT_345869</name>
</gene>
<reference evidence="2" key="2">
    <citation type="submission" date="2023-07" db="EMBL/GenBank/DDBJ databases">
        <authorList>
            <consortium name="Lawrence Berkeley National Laboratory"/>
            <person name="Haridas S."/>
            <person name="Hensen N."/>
            <person name="Bonometti L."/>
            <person name="Westerberg I."/>
            <person name="Brannstrom I.O."/>
            <person name="Guillou S."/>
            <person name="Cros-Aarteil S."/>
            <person name="Calhoun S."/>
            <person name="Kuo A."/>
            <person name="Mondo S."/>
            <person name="Pangilinan J."/>
            <person name="Riley R."/>
            <person name="LaButti K."/>
            <person name="Andreopoulos B."/>
            <person name="Lipzen A."/>
            <person name="Chen C."/>
            <person name="Yanf M."/>
            <person name="Daum C."/>
            <person name="Ng V."/>
            <person name="Clum A."/>
            <person name="Steindorff A."/>
            <person name="Ohm R."/>
            <person name="Martin F."/>
            <person name="Silar P."/>
            <person name="Natvig D."/>
            <person name="Lalanne C."/>
            <person name="Gautier V."/>
            <person name="Ament-velasquez S.L."/>
            <person name="Kruys A."/>
            <person name="Hutchinson M.I."/>
            <person name="Powell A.J."/>
            <person name="Barry K."/>
            <person name="Miller A.N."/>
            <person name="Grigoriev I.V."/>
            <person name="Debuchy R."/>
            <person name="Gladieux P."/>
            <person name="Thoren M.H."/>
            <person name="Johannesson H."/>
        </authorList>
    </citation>
    <scope>NUCLEOTIDE SEQUENCE</scope>
    <source>
        <strain evidence="2">FGSC 1904</strain>
    </source>
</reference>
<name>A0AAE0UFD9_SORBR</name>
<evidence type="ECO:0000313" key="2">
    <source>
        <dbReference type="EMBL" id="KAK3401800.1"/>
    </source>
</evidence>
<feature type="region of interest" description="Disordered" evidence="1">
    <location>
        <begin position="165"/>
        <end position="184"/>
    </location>
</feature>
<sequence length="348" mass="38195">MDSTSSDSPIETPLLPHERLDAQLAEVEPVAAGLSPPHYTRHRRSAPWPTRSSSSSDSDSYTHPFFGIIHKKKTPSDDGSNSSSSGNSSKDSDETIKAAPLLPHEQLGDDDFGSGSTQPSRAVLRARRRFNARLNRDKTRQNPFLLERVQRASLVEPEVQYQQGRWFPSTGTNDTTTVPVPIVDDNSQRHWGDFCTSPELMTPVLDNQQEQEVRRSLQPLFDMDVFGSSDDESASEVGQTVCANNETEANIVANLEEGYFPPAPASEVQAKDEEEGKLKKSESMVSFKDLNIPPPKAPTPAPILALKRQVSFACETATEAVKGSQSRVAAKASSLVGSLFDYLIEYGF</sequence>
<dbReference type="AlphaFoldDB" id="A0AAE0UFD9"/>
<comment type="caution">
    <text evidence="2">The sequence shown here is derived from an EMBL/GenBank/DDBJ whole genome shotgun (WGS) entry which is preliminary data.</text>
</comment>
<accession>A0AAE0UFD9</accession>
<feature type="compositionally biased region" description="Polar residues" evidence="1">
    <location>
        <begin position="169"/>
        <end position="178"/>
    </location>
</feature>
<dbReference type="Proteomes" id="UP001281003">
    <property type="component" value="Unassembled WGS sequence"/>
</dbReference>
<reference evidence="2" key="1">
    <citation type="journal article" date="2023" name="Mol. Phylogenet. Evol.">
        <title>Genome-scale phylogeny and comparative genomics of the fungal order Sordariales.</title>
        <authorList>
            <person name="Hensen N."/>
            <person name="Bonometti L."/>
            <person name="Westerberg I."/>
            <person name="Brannstrom I.O."/>
            <person name="Guillou S."/>
            <person name="Cros-Aarteil S."/>
            <person name="Calhoun S."/>
            <person name="Haridas S."/>
            <person name="Kuo A."/>
            <person name="Mondo S."/>
            <person name="Pangilinan J."/>
            <person name="Riley R."/>
            <person name="LaButti K."/>
            <person name="Andreopoulos B."/>
            <person name="Lipzen A."/>
            <person name="Chen C."/>
            <person name="Yan M."/>
            <person name="Daum C."/>
            <person name="Ng V."/>
            <person name="Clum A."/>
            <person name="Steindorff A."/>
            <person name="Ohm R.A."/>
            <person name="Martin F."/>
            <person name="Silar P."/>
            <person name="Natvig D.O."/>
            <person name="Lalanne C."/>
            <person name="Gautier V."/>
            <person name="Ament-Velasquez S.L."/>
            <person name="Kruys A."/>
            <person name="Hutchinson M.I."/>
            <person name="Powell A.J."/>
            <person name="Barry K."/>
            <person name="Miller A.N."/>
            <person name="Grigoriev I.V."/>
            <person name="Debuchy R."/>
            <person name="Gladieux P."/>
            <person name="Hiltunen Thoren M."/>
            <person name="Johannesson H."/>
        </authorList>
    </citation>
    <scope>NUCLEOTIDE SEQUENCE</scope>
    <source>
        <strain evidence="2">FGSC 1904</strain>
    </source>
</reference>
<evidence type="ECO:0000256" key="1">
    <source>
        <dbReference type="SAM" id="MobiDB-lite"/>
    </source>
</evidence>
<feature type="compositionally biased region" description="Low complexity" evidence="1">
    <location>
        <begin position="77"/>
        <end position="89"/>
    </location>
</feature>
<organism evidence="2 3">
    <name type="scientific">Sordaria brevicollis</name>
    <dbReference type="NCBI Taxonomy" id="83679"/>
    <lineage>
        <taxon>Eukaryota</taxon>
        <taxon>Fungi</taxon>
        <taxon>Dikarya</taxon>
        <taxon>Ascomycota</taxon>
        <taxon>Pezizomycotina</taxon>
        <taxon>Sordariomycetes</taxon>
        <taxon>Sordariomycetidae</taxon>
        <taxon>Sordariales</taxon>
        <taxon>Sordariaceae</taxon>
        <taxon>Sordaria</taxon>
    </lineage>
</organism>
<dbReference type="EMBL" id="JAUTDP010000002">
    <property type="protein sequence ID" value="KAK3401800.1"/>
    <property type="molecule type" value="Genomic_DNA"/>
</dbReference>
<proteinExistence type="predicted"/>
<feature type="region of interest" description="Disordered" evidence="1">
    <location>
        <begin position="1"/>
        <end position="121"/>
    </location>
</feature>
<evidence type="ECO:0000313" key="3">
    <source>
        <dbReference type="Proteomes" id="UP001281003"/>
    </source>
</evidence>